<dbReference type="PANTHER" id="PTHR36172">
    <property type="match status" value="1"/>
</dbReference>
<dbReference type="InterPro" id="IPR010095">
    <property type="entry name" value="Cas12f1-like_TNB"/>
</dbReference>
<reference evidence="3 4" key="1">
    <citation type="journal article" date="2016" name="Sci. Rep.">
        <title>Metabolic traits of an uncultured archaeal lineage -MSBL1- from brine pools of the Red Sea.</title>
        <authorList>
            <person name="Mwirichia R."/>
            <person name="Alam I."/>
            <person name="Rashid M."/>
            <person name="Vinu M."/>
            <person name="Ba-Alawi W."/>
            <person name="Anthony Kamau A."/>
            <person name="Kamanda Ngugi D."/>
            <person name="Goker M."/>
            <person name="Klenk H.P."/>
            <person name="Bajic V."/>
            <person name="Stingl U."/>
        </authorList>
    </citation>
    <scope>NUCLEOTIDE SEQUENCE [LARGE SCALE GENOMIC DNA]</scope>
    <source>
        <strain evidence="3">SCGC-AAA382C18</strain>
    </source>
</reference>
<sequence length="351" mass="40099">MKVRKTVQGGVVNLTKVKRDVLAEEYENLQKYLHENKDVELYSANKQQAKRYYDKIRDGKEYPISIRKDLIDVQECKSDVCDYFVKVPVAGRYGVVKIPVNTHVEIREDWEVCESKLFRKDGSFYINITVEIEVEEVERYEGVLGIDLGLRNPVVSVALPSHRSEIRGQKIKQVQSRYFYLRRQTETGKGWHRREHNKVRDQLHKITTELAEFVEENRLIVAVGDLSGIQKQDRGKTMNRKLHRFPHYSFRQMLEYKCKERGIKYIDVDEAYTSQRCSRCGELGDRNGGEYKCEKCGFEIDSDVNGARNIAGRALGKSEIRPLVNAGAPVAVPGTLSVDATSGAPMGAASC</sequence>
<comment type="caution">
    <text evidence="3">The sequence shown here is derived from an EMBL/GenBank/DDBJ whole genome shotgun (WGS) entry which is preliminary data.</text>
</comment>
<keyword evidence="4" id="KW-1185">Reference proteome</keyword>
<dbReference type="Proteomes" id="UP000070404">
    <property type="component" value="Unassembled WGS sequence"/>
</dbReference>
<keyword evidence="1" id="KW-0238">DNA-binding</keyword>
<dbReference type="PANTHER" id="PTHR36172:SF1">
    <property type="entry name" value="RESOLVASE-RELATED"/>
    <property type="match status" value="1"/>
</dbReference>
<dbReference type="InterPro" id="IPR051491">
    <property type="entry name" value="Recombinase/Transposase-rel"/>
</dbReference>
<dbReference type="EMBL" id="LHYF01000020">
    <property type="protein sequence ID" value="KXB06860.1"/>
    <property type="molecule type" value="Genomic_DNA"/>
</dbReference>
<evidence type="ECO:0000256" key="1">
    <source>
        <dbReference type="ARBA" id="ARBA00023125"/>
    </source>
</evidence>
<dbReference type="NCBIfam" id="NF040570">
    <property type="entry name" value="guided_TnpB"/>
    <property type="match status" value="1"/>
</dbReference>
<dbReference type="AlphaFoldDB" id="A0A133VKD1"/>
<evidence type="ECO:0000313" key="3">
    <source>
        <dbReference type="EMBL" id="KXB06860.1"/>
    </source>
</evidence>
<accession>A0A133VKD1</accession>
<evidence type="ECO:0000259" key="2">
    <source>
        <dbReference type="Pfam" id="PF07282"/>
    </source>
</evidence>
<organism evidence="3 4">
    <name type="scientific">candidate division MSBL1 archaeon SCGC-AAA382C18</name>
    <dbReference type="NCBI Taxonomy" id="1698281"/>
    <lineage>
        <taxon>Archaea</taxon>
        <taxon>Methanobacteriati</taxon>
        <taxon>Methanobacteriota</taxon>
        <taxon>candidate division MSBL1</taxon>
    </lineage>
</organism>
<proteinExistence type="predicted"/>
<dbReference type="NCBIfam" id="TIGR01766">
    <property type="entry name" value="IS200/IS605 family accessory protein TnpB-like domain"/>
    <property type="match status" value="1"/>
</dbReference>
<dbReference type="GO" id="GO:0003677">
    <property type="term" value="F:DNA binding"/>
    <property type="evidence" value="ECO:0007669"/>
    <property type="project" value="UniProtKB-KW"/>
</dbReference>
<feature type="domain" description="Cas12f1-like TNB" evidence="2">
    <location>
        <begin position="247"/>
        <end position="310"/>
    </location>
</feature>
<protein>
    <recommendedName>
        <fullName evidence="2">Cas12f1-like TNB domain-containing protein</fullName>
    </recommendedName>
</protein>
<evidence type="ECO:0000313" key="4">
    <source>
        <dbReference type="Proteomes" id="UP000070404"/>
    </source>
</evidence>
<dbReference type="Pfam" id="PF07282">
    <property type="entry name" value="Cas12f1-like_TNB"/>
    <property type="match status" value="1"/>
</dbReference>
<gene>
    <name evidence="3" type="ORF">AKJ52_01450</name>
</gene>
<name>A0A133VKD1_9EURY</name>